<evidence type="ECO:0000313" key="3">
    <source>
        <dbReference type="Proteomes" id="UP000031561"/>
    </source>
</evidence>
<feature type="transmembrane region" description="Helical" evidence="1">
    <location>
        <begin position="127"/>
        <end position="144"/>
    </location>
</feature>
<keyword evidence="1" id="KW-1133">Transmembrane helix</keyword>
<gene>
    <name evidence="2" type="ORF">QQ91_0006755</name>
</gene>
<organism evidence="2 3">
    <name type="scientific">Lyngbya confervoides BDU141951</name>
    <dbReference type="NCBI Taxonomy" id="1574623"/>
    <lineage>
        <taxon>Bacteria</taxon>
        <taxon>Bacillati</taxon>
        <taxon>Cyanobacteriota</taxon>
        <taxon>Cyanophyceae</taxon>
        <taxon>Oscillatoriophycideae</taxon>
        <taxon>Oscillatoriales</taxon>
        <taxon>Microcoleaceae</taxon>
        <taxon>Lyngbya</taxon>
    </lineage>
</organism>
<feature type="transmembrane region" description="Helical" evidence="1">
    <location>
        <begin position="206"/>
        <end position="227"/>
    </location>
</feature>
<dbReference type="Proteomes" id="UP000031561">
    <property type="component" value="Unassembled WGS sequence"/>
</dbReference>
<evidence type="ECO:0000256" key="1">
    <source>
        <dbReference type="SAM" id="Phobius"/>
    </source>
</evidence>
<reference evidence="2 3" key="1">
    <citation type="journal article" date="2015" name="Genome Announc.">
        <title>Draft Genome Sequence of Filamentous Marine Cyanobacterium Lyngbya confervoides Strain BDU141951.</title>
        <authorList>
            <person name="Chandrababunaidu M.M."/>
            <person name="Sen D."/>
            <person name="Tripathy S."/>
        </authorList>
    </citation>
    <scope>NUCLEOTIDE SEQUENCE [LARGE SCALE GENOMIC DNA]</scope>
    <source>
        <strain evidence="2 3">BDU141951</strain>
    </source>
</reference>
<dbReference type="RefSeq" id="WP_250833279.1">
    <property type="nucleotide sequence ID" value="NZ_JTHE03000042.1"/>
</dbReference>
<evidence type="ECO:0000313" key="2">
    <source>
        <dbReference type="EMBL" id="MCM1982523.1"/>
    </source>
</evidence>
<feature type="transmembrane region" description="Helical" evidence="1">
    <location>
        <begin position="151"/>
        <end position="172"/>
    </location>
</feature>
<accession>A0ABD4T1Z7</accession>
<proteinExistence type="predicted"/>
<dbReference type="AlphaFoldDB" id="A0ABD4T1Z7"/>
<dbReference type="Pfam" id="PF11318">
    <property type="entry name" value="DUF3120"/>
    <property type="match status" value="1"/>
</dbReference>
<sequence length="265" mass="29850">MINTLPSRSGQTLEAQNLMTDSSIIQGFPPQCLEPPVTPLAWQRDRWKGWHLFGAASFLVSVPVFVEAPLVRSYPWISLAIAPFWAILSWGLEHRNPTNRWGDLLWGFTLTWLAGSLYWGWLRWEPLLHLPVEAIGLPLVVWMLRRGQWRVGGFFYLGSLLGTAITDIYFYLVDLIPYWRSVMLVDPDLGRSILQFALASMQTPWALGWAGVLIAILLTGGLLPLVLIKSVRQGSPQSIHWWAFSGAILCTLVVDGLFWIAAGQI</sequence>
<keyword evidence="1" id="KW-0472">Membrane</keyword>
<name>A0ABD4T1Z7_9CYAN</name>
<keyword evidence="3" id="KW-1185">Reference proteome</keyword>
<keyword evidence="1" id="KW-0812">Transmembrane</keyword>
<feature type="transmembrane region" description="Helical" evidence="1">
    <location>
        <begin position="74"/>
        <end position="92"/>
    </location>
</feature>
<dbReference type="EMBL" id="JTHE03000042">
    <property type="protein sequence ID" value="MCM1982523.1"/>
    <property type="molecule type" value="Genomic_DNA"/>
</dbReference>
<protein>
    <submittedName>
        <fullName evidence="2">DUF3120 domain-containing protein</fullName>
    </submittedName>
</protein>
<feature type="transmembrane region" description="Helical" evidence="1">
    <location>
        <begin position="104"/>
        <end position="121"/>
    </location>
</feature>
<feature type="transmembrane region" description="Helical" evidence="1">
    <location>
        <begin position="50"/>
        <end position="68"/>
    </location>
</feature>
<comment type="caution">
    <text evidence="2">The sequence shown here is derived from an EMBL/GenBank/DDBJ whole genome shotgun (WGS) entry which is preliminary data.</text>
</comment>
<feature type="transmembrane region" description="Helical" evidence="1">
    <location>
        <begin position="239"/>
        <end position="262"/>
    </location>
</feature>
<dbReference type="InterPro" id="IPR021468">
    <property type="entry name" value="DUF3120"/>
</dbReference>